<dbReference type="Pfam" id="PF07274">
    <property type="entry name" value="DUF1440"/>
    <property type="match status" value="1"/>
</dbReference>
<dbReference type="GeneID" id="69059025"/>
<dbReference type="AlphaFoldDB" id="A0A6P1E682"/>
<proteinExistence type="predicted"/>
<accession>A0A6P1E682</accession>
<gene>
    <name evidence="2" type="ORF">GQR93_11640</name>
</gene>
<evidence type="ECO:0000313" key="2">
    <source>
        <dbReference type="EMBL" id="QHB52797.1"/>
    </source>
</evidence>
<name>A0A6P1E682_LENHI</name>
<evidence type="ECO:0000256" key="1">
    <source>
        <dbReference type="SAM" id="Phobius"/>
    </source>
</evidence>
<keyword evidence="1" id="KW-0472">Membrane</keyword>
<dbReference type="Proteomes" id="UP000465035">
    <property type="component" value="Chromosome"/>
</dbReference>
<feature type="transmembrane region" description="Helical" evidence="1">
    <location>
        <begin position="93"/>
        <end position="113"/>
    </location>
</feature>
<keyword evidence="1" id="KW-0812">Transmembrane</keyword>
<keyword evidence="1" id="KW-1133">Transmembrane helix</keyword>
<sequence length="187" mass="20568">MRYTEVVHYFSVNHLRGSIVLRLKNINVPSAVKAGMVAGFLSGLVKLGWEDVLPPRTPQRDATNPPQAMLEKFGVPTSITHSTYTYSEQKMPWVSFIIHFGFSTTFAVGYSVMQHVIPPVRLGHGALAGIGLWGAFHLGVLPKMGLTPEAKDLPIEEQVSEALGHIAWMSTIDLVSNALYQGKQLDK</sequence>
<dbReference type="InterPro" id="IPR009898">
    <property type="entry name" value="DUF1440"/>
</dbReference>
<reference evidence="2 3" key="1">
    <citation type="submission" date="2019-12" db="EMBL/GenBank/DDBJ databases">
        <title>Lactobacillus hilgardii FLUB.</title>
        <authorList>
            <person name="Gustaw K."/>
        </authorList>
    </citation>
    <scope>NUCLEOTIDE SEQUENCE [LARGE SCALE GENOMIC DNA]</scope>
    <source>
        <strain evidence="2 3">FLUB</strain>
    </source>
</reference>
<dbReference type="EMBL" id="CP047121">
    <property type="protein sequence ID" value="QHB52797.1"/>
    <property type="molecule type" value="Genomic_DNA"/>
</dbReference>
<organism evidence="2 3">
    <name type="scientific">Lentilactobacillus hilgardii</name>
    <name type="common">Lactobacillus hilgardii</name>
    <dbReference type="NCBI Taxonomy" id="1588"/>
    <lineage>
        <taxon>Bacteria</taxon>
        <taxon>Bacillati</taxon>
        <taxon>Bacillota</taxon>
        <taxon>Bacilli</taxon>
        <taxon>Lactobacillales</taxon>
        <taxon>Lactobacillaceae</taxon>
        <taxon>Lentilactobacillus</taxon>
    </lineage>
</organism>
<dbReference type="RefSeq" id="WP_004466584.1">
    <property type="nucleotide sequence ID" value="NZ_CABKOL010000104.1"/>
</dbReference>
<protein>
    <submittedName>
        <fullName evidence="2">DUF1440 domain-containing protein</fullName>
    </submittedName>
</protein>
<evidence type="ECO:0000313" key="3">
    <source>
        <dbReference type="Proteomes" id="UP000465035"/>
    </source>
</evidence>
<feature type="transmembrane region" description="Helical" evidence="1">
    <location>
        <begin position="125"/>
        <end position="142"/>
    </location>
</feature>